<comment type="caution">
    <text evidence="1">The sequence shown here is derived from an EMBL/GenBank/DDBJ whole genome shotgun (WGS) entry which is preliminary data.</text>
</comment>
<dbReference type="PANTHER" id="PTHR30143">
    <property type="entry name" value="ACID HYDRATASE"/>
    <property type="match status" value="1"/>
</dbReference>
<dbReference type="EMBL" id="BAOP01000021">
    <property type="protein sequence ID" value="GAC80769.1"/>
    <property type="molecule type" value="Genomic_DNA"/>
</dbReference>
<reference evidence="1 2" key="1">
    <citation type="submission" date="2013-02" db="EMBL/GenBank/DDBJ databases">
        <title>Whole genome shotgun sequence of Gordonia malaquae NBRC 108250.</title>
        <authorList>
            <person name="Yoshida I."/>
            <person name="Hosoyama A."/>
            <person name="Tsuchikane K."/>
            <person name="Ando Y."/>
            <person name="Baba S."/>
            <person name="Ohji S."/>
            <person name="Hamada M."/>
            <person name="Tamura T."/>
            <person name="Yamazoe A."/>
            <person name="Yamazaki S."/>
            <person name="Fujita N."/>
        </authorList>
    </citation>
    <scope>NUCLEOTIDE SEQUENCE [LARGE SCALE GENOMIC DNA]</scope>
    <source>
        <strain evidence="1 2">NBRC 108250</strain>
    </source>
</reference>
<dbReference type="SUPFAM" id="SSF56529">
    <property type="entry name" value="FAH"/>
    <property type="match status" value="1"/>
</dbReference>
<organism evidence="1 2">
    <name type="scientific">Gordonia malaquae NBRC 108250</name>
    <dbReference type="NCBI Taxonomy" id="1223542"/>
    <lineage>
        <taxon>Bacteria</taxon>
        <taxon>Bacillati</taxon>
        <taxon>Actinomycetota</taxon>
        <taxon>Actinomycetes</taxon>
        <taxon>Mycobacteriales</taxon>
        <taxon>Gordoniaceae</taxon>
        <taxon>Gordonia</taxon>
    </lineage>
</organism>
<dbReference type="Proteomes" id="UP000035009">
    <property type="component" value="Unassembled WGS sequence"/>
</dbReference>
<name>M3VGB5_GORML</name>
<dbReference type="Gene3D" id="3.90.850.10">
    <property type="entry name" value="Fumarylacetoacetase-like, C-terminal domain"/>
    <property type="match status" value="1"/>
</dbReference>
<dbReference type="InterPro" id="IPR050772">
    <property type="entry name" value="Hydratase-Decarb/MhpD_sf"/>
</dbReference>
<evidence type="ECO:0000313" key="2">
    <source>
        <dbReference type="Proteomes" id="UP000035009"/>
    </source>
</evidence>
<dbReference type="eggNOG" id="COG3971">
    <property type="taxonomic scope" value="Bacteria"/>
</dbReference>
<dbReference type="GO" id="GO:0008684">
    <property type="term" value="F:2-oxopent-4-enoate hydratase activity"/>
    <property type="evidence" value="ECO:0007669"/>
    <property type="project" value="TreeGrafter"/>
</dbReference>
<protein>
    <submittedName>
        <fullName evidence="1">Putative 4-oxalocrotonate decarboxylase</fullName>
    </submittedName>
</protein>
<dbReference type="OrthoDB" id="9792137at2"/>
<dbReference type="PANTHER" id="PTHR30143:SF0">
    <property type="entry name" value="2-KETO-4-PENTENOATE HYDRATASE"/>
    <property type="match status" value="1"/>
</dbReference>
<dbReference type="STRING" id="410332.SAMN04488550_2650"/>
<accession>M3VGB5</accession>
<sequence>MNDQVAALAERLDDAQISRTETTSIEADRERWPDFDVALAYRVQNEVIARREARGEKVVGVKLGFTSKAKMAQMGVSDVIVGRLTDAMAIDDGGVADLGRFIHPKVEPEVAYRIARDVDLDDPDVDMRDHVDAVAAAVEVIDSRYLDFVFTYADVVADNTSASGFAVGEWIPLREAADCAVTMTVGDHVVSGSTAAILDDPANALTALLDMCRRHRIPLRAGHIVLAGAATAATELTATSVTCLVDGIGSVGFTAQVSEVTA</sequence>
<dbReference type="GO" id="GO:0005737">
    <property type="term" value="C:cytoplasm"/>
    <property type="evidence" value="ECO:0007669"/>
    <property type="project" value="TreeGrafter"/>
</dbReference>
<keyword evidence="2" id="KW-1185">Reference proteome</keyword>
<dbReference type="AlphaFoldDB" id="M3VGB5"/>
<dbReference type="InterPro" id="IPR036663">
    <property type="entry name" value="Fumarylacetoacetase_C_sf"/>
</dbReference>
<dbReference type="RefSeq" id="WP_008380014.1">
    <property type="nucleotide sequence ID" value="NZ_BAOP01000021.1"/>
</dbReference>
<gene>
    <name evidence="1" type="ORF">GM1_021_00550</name>
</gene>
<evidence type="ECO:0000313" key="1">
    <source>
        <dbReference type="EMBL" id="GAC80769.1"/>
    </source>
</evidence>
<proteinExistence type="predicted"/>